<organism evidence="2 3">
    <name type="scientific">Mucuna pruriens</name>
    <name type="common">Velvet bean</name>
    <name type="synonym">Dolichos pruriens</name>
    <dbReference type="NCBI Taxonomy" id="157652"/>
    <lineage>
        <taxon>Eukaryota</taxon>
        <taxon>Viridiplantae</taxon>
        <taxon>Streptophyta</taxon>
        <taxon>Embryophyta</taxon>
        <taxon>Tracheophyta</taxon>
        <taxon>Spermatophyta</taxon>
        <taxon>Magnoliopsida</taxon>
        <taxon>eudicotyledons</taxon>
        <taxon>Gunneridae</taxon>
        <taxon>Pentapetalae</taxon>
        <taxon>rosids</taxon>
        <taxon>fabids</taxon>
        <taxon>Fabales</taxon>
        <taxon>Fabaceae</taxon>
        <taxon>Papilionoideae</taxon>
        <taxon>50 kb inversion clade</taxon>
        <taxon>NPAAA clade</taxon>
        <taxon>indigoferoid/millettioid clade</taxon>
        <taxon>Phaseoleae</taxon>
        <taxon>Mucuna</taxon>
    </lineage>
</organism>
<dbReference type="InterPro" id="IPR043502">
    <property type="entry name" value="DNA/RNA_pol_sf"/>
</dbReference>
<dbReference type="InterPro" id="IPR000477">
    <property type="entry name" value="RT_dom"/>
</dbReference>
<accession>A0A371FXP5</accession>
<dbReference type="InterPro" id="IPR053134">
    <property type="entry name" value="RNA-dir_DNA_polymerase"/>
</dbReference>
<dbReference type="InterPro" id="IPR021109">
    <property type="entry name" value="Peptidase_aspartic_dom_sf"/>
</dbReference>
<dbReference type="CDD" id="cd01647">
    <property type="entry name" value="RT_LTR"/>
    <property type="match status" value="1"/>
</dbReference>
<dbReference type="EMBL" id="QJKJ01007469">
    <property type="protein sequence ID" value="RDX83051.1"/>
    <property type="molecule type" value="Genomic_DNA"/>
</dbReference>
<feature type="non-terminal residue" evidence="2">
    <location>
        <position position="1"/>
    </location>
</feature>
<dbReference type="Gene3D" id="3.30.70.270">
    <property type="match status" value="2"/>
</dbReference>
<dbReference type="Proteomes" id="UP000257109">
    <property type="component" value="Unassembled WGS sequence"/>
</dbReference>
<sequence>MTIQLANRNVVQPLGILEDVLVQVNELIFPTDFYVLDMEDETSRKGSTLIRGRPFLMTAITKIDVHVEMLSMEFASHDNSSSLPPPMELKPLPKHLKYAYLDTQQQLLVIIANNLHQEQKDKLLQVLRQHKKAIGWKLSNLPRINPSICMHRILLEEAAKPIRKQQRRMNPTILDVVKKEVTKLLAVGIIYPISDSQWVSLVQVVPKKFGMAVMKNQHDELATRKDHFPLPFIDQVLEKLSGKSHYYFLIGFSGYMQIHIAPEDQHKTTFTCSFGTFAYTHMPFGLCNVPSTFQRCMTSIFSDLLQDCMEVFMDDFTVYVEPFDTCLDNLSKVLTRCIDTNLVLNFEICHFMVTEGIVLGHVVSNRGIEVDKSKIDIITSLPNPTSVREVHSFLGHVGFYRRFIENFGKHAMLLSKLLQKDVEFKFDEPCIEAFQELKN</sequence>
<dbReference type="SUPFAM" id="SSF56672">
    <property type="entry name" value="DNA/RNA polymerases"/>
    <property type="match status" value="1"/>
</dbReference>
<feature type="domain" description="Reverse transcriptase" evidence="1">
    <location>
        <begin position="202"/>
        <end position="362"/>
    </location>
</feature>
<protein>
    <submittedName>
        <fullName evidence="2">Retrovirus-related Pol polyprotein from transposon 17.6</fullName>
    </submittedName>
</protein>
<dbReference type="PANTHER" id="PTHR24559:SF444">
    <property type="entry name" value="REVERSE TRANSCRIPTASE DOMAIN-CONTAINING PROTEIN"/>
    <property type="match status" value="1"/>
</dbReference>
<dbReference type="Gene3D" id="3.10.10.10">
    <property type="entry name" value="HIV Type 1 Reverse Transcriptase, subunit A, domain 1"/>
    <property type="match status" value="1"/>
</dbReference>
<dbReference type="Gene3D" id="2.40.70.10">
    <property type="entry name" value="Acid Proteases"/>
    <property type="match status" value="1"/>
</dbReference>
<evidence type="ECO:0000313" key="2">
    <source>
        <dbReference type="EMBL" id="RDX83051.1"/>
    </source>
</evidence>
<evidence type="ECO:0000259" key="1">
    <source>
        <dbReference type="Pfam" id="PF00078"/>
    </source>
</evidence>
<dbReference type="InterPro" id="IPR043128">
    <property type="entry name" value="Rev_trsase/Diguanyl_cyclase"/>
</dbReference>
<keyword evidence="3" id="KW-1185">Reference proteome</keyword>
<gene>
    <name evidence="2" type="primary">pol</name>
    <name evidence="2" type="ORF">CR513_36074</name>
</gene>
<evidence type="ECO:0000313" key="3">
    <source>
        <dbReference type="Proteomes" id="UP000257109"/>
    </source>
</evidence>
<dbReference type="OrthoDB" id="10055717at2759"/>
<proteinExistence type="predicted"/>
<dbReference type="FunFam" id="3.30.70.270:FF:000020">
    <property type="entry name" value="Transposon Tf2-6 polyprotein-like Protein"/>
    <property type="match status" value="1"/>
</dbReference>
<dbReference type="AlphaFoldDB" id="A0A371FXP5"/>
<reference evidence="2" key="1">
    <citation type="submission" date="2018-05" db="EMBL/GenBank/DDBJ databases">
        <title>Draft genome of Mucuna pruriens seed.</title>
        <authorList>
            <person name="Nnadi N.E."/>
            <person name="Vos R."/>
            <person name="Hasami M.H."/>
            <person name="Devisetty U.K."/>
            <person name="Aguiy J.C."/>
        </authorList>
    </citation>
    <scope>NUCLEOTIDE SEQUENCE [LARGE SCALE GENOMIC DNA]</scope>
    <source>
        <strain evidence="2">JCA_2017</strain>
    </source>
</reference>
<comment type="caution">
    <text evidence="2">The sequence shown here is derived from an EMBL/GenBank/DDBJ whole genome shotgun (WGS) entry which is preliminary data.</text>
</comment>
<dbReference type="Pfam" id="PF00078">
    <property type="entry name" value="RVT_1"/>
    <property type="match status" value="1"/>
</dbReference>
<dbReference type="PANTHER" id="PTHR24559">
    <property type="entry name" value="TRANSPOSON TY3-I GAG-POL POLYPROTEIN"/>
    <property type="match status" value="1"/>
</dbReference>
<name>A0A371FXP5_MUCPR</name>